<evidence type="ECO:0000259" key="4">
    <source>
        <dbReference type="PROSITE" id="PS51165"/>
    </source>
</evidence>
<dbReference type="Pfam" id="PF22020">
    <property type="entry name" value="RlmL_1st"/>
    <property type="match status" value="1"/>
</dbReference>
<keyword evidence="2" id="KW-0808">Transferase</keyword>
<organism evidence="5 6">
    <name type="scientific">Candidatus Aphodomorpha intestinavium</name>
    <dbReference type="NCBI Taxonomy" id="2840672"/>
    <lineage>
        <taxon>Bacteria</taxon>
        <taxon>Bacillati</taxon>
        <taxon>Bacillota</taxon>
        <taxon>Clostridia</taxon>
        <taxon>Eubacteriales</taxon>
        <taxon>Candidatus Aphodomorpha</taxon>
    </lineage>
</organism>
<gene>
    <name evidence="5" type="ORF">IAD24_03805</name>
</gene>
<dbReference type="InterPro" id="IPR000241">
    <property type="entry name" value="RlmKL-like_Mtase"/>
</dbReference>
<dbReference type="PROSITE" id="PS51165">
    <property type="entry name" value="THUMP"/>
    <property type="match status" value="1"/>
</dbReference>
<dbReference type="GO" id="GO:0070043">
    <property type="term" value="F:rRNA (guanine-N7-)-methyltransferase activity"/>
    <property type="evidence" value="ECO:0007669"/>
    <property type="project" value="TreeGrafter"/>
</dbReference>
<dbReference type="Pfam" id="PF02926">
    <property type="entry name" value="THUMP"/>
    <property type="match status" value="1"/>
</dbReference>
<dbReference type="PANTHER" id="PTHR47313">
    <property type="entry name" value="RIBOSOMAL RNA LARGE SUBUNIT METHYLTRANSFERASE K/L"/>
    <property type="match status" value="1"/>
</dbReference>
<dbReference type="InterPro" id="IPR029063">
    <property type="entry name" value="SAM-dependent_MTases_sf"/>
</dbReference>
<dbReference type="InterPro" id="IPR053943">
    <property type="entry name" value="RlmKL-like_Mtase_CS"/>
</dbReference>
<proteinExistence type="predicted"/>
<evidence type="ECO:0000313" key="5">
    <source>
        <dbReference type="EMBL" id="HIU94263.1"/>
    </source>
</evidence>
<sequence>MRFIATCKLGLESTVARQLRQLALDVERVEDARVFFTGGFDAMARSLLWLRTAERVLLVVGSFRAETFGELFDGVRALDWKPFLARDARIHVNGKSAKSTLFSVSDCQSIVKKAIVENLKAAYHTDVVPETGAEVIVEAGLLRDEATLALDCCGAGLARRGYRTYNVAAPLSETLGAAVVTLARYRAELPLIDPMCGSGTMPIEAAMIAENRAPGLMRAFAAERWPFVESAVWRLAREEARDSIRPARLEILGSDADARCIELCRRHAQKAGVTVEWAVRRVETLCDARSGGVLVCNPPYGERLLDRRAAEELYRLMRGRFDLLDGWSVNIITGYRDFERAYGRRADQRRKLSNGGMTCCLYRYAPRGARTAARHGKEKGEQR</sequence>
<keyword evidence="1 5" id="KW-0489">Methyltransferase</keyword>
<dbReference type="SUPFAM" id="SSF53335">
    <property type="entry name" value="S-adenosyl-L-methionine-dependent methyltransferases"/>
    <property type="match status" value="1"/>
</dbReference>
<protein>
    <submittedName>
        <fullName evidence="5">Class I SAM-dependent RNA methyltransferase</fullName>
    </submittedName>
</protein>
<name>A0A9D1N414_9FIRM</name>
<dbReference type="InterPro" id="IPR054170">
    <property type="entry name" value="RlmL_1st"/>
</dbReference>
<reference evidence="5" key="2">
    <citation type="journal article" date="2021" name="PeerJ">
        <title>Extensive microbial diversity within the chicken gut microbiome revealed by metagenomics and culture.</title>
        <authorList>
            <person name="Gilroy R."/>
            <person name="Ravi A."/>
            <person name="Getino M."/>
            <person name="Pursley I."/>
            <person name="Horton D.L."/>
            <person name="Alikhan N.F."/>
            <person name="Baker D."/>
            <person name="Gharbi K."/>
            <person name="Hall N."/>
            <person name="Watson M."/>
            <person name="Adriaenssens E.M."/>
            <person name="Foster-Nyarko E."/>
            <person name="Jarju S."/>
            <person name="Secka A."/>
            <person name="Antonio M."/>
            <person name="Oren A."/>
            <person name="Chaudhuri R.R."/>
            <person name="La Ragione R."/>
            <person name="Hildebrand F."/>
            <person name="Pallen M.J."/>
        </authorList>
    </citation>
    <scope>NUCLEOTIDE SEQUENCE</scope>
    <source>
        <strain evidence="5">ChiGjej2B2-16831</strain>
    </source>
</reference>
<dbReference type="Proteomes" id="UP000824128">
    <property type="component" value="Unassembled WGS sequence"/>
</dbReference>
<dbReference type="Gene3D" id="3.40.50.150">
    <property type="entry name" value="Vaccinia Virus protein VP39"/>
    <property type="match status" value="1"/>
</dbReference>
<dbReference type="GO" id="GO:0008990">
    <property type="term" value="F:rRNA (guanine-N2-)-methyltransferase activity"/>
    <property type="evidence" value="ECO:0007669"/>
    <property type="project" value="TreeGrafter"/>
</dbReference>
<evidence type="ECO:0000256" key="2">
    <source>
        <dbReference type="ARBA" id="ARBA00022679"/>
    </source>
</evidence>
<keyword evidence="3" id="KW-0694">RNA-binding</keyword>
<evidence type="ECO:0000256" key="3">
    <source>
        <dbReference type="PROSITE-ProRule" id="PRU00529"/>
    </source>
</evidence>
<evidence type="ECO:0000313" key="6">
    <source>
        <dbReference type="Proteomes" id="UP000824128"/>
    </source>
</evidence>
<evidence type="ECO:0000256" key="1">
    <source>
        <dbReference type="ARBA" id="ARBA00022603"/>
    </source>
</evidence>
<dbReference type="AlphaFoldDB" id="A0A9D1N414"/>
<dbReference type="EMBL" id="DVNZ01000121">
    <property type="protein sequence ID" value="HIU94263.1"/>
    <property type="molecule type" value="Genomic_DNA"/>
</dbReference>
<dbReference type="PROSITE" id="PS00092">
    <property type="entry name" value="N6_MTASE"/>
    <property type="match status" value="1"/>
</dbReference>
<comment type="caution">
    <text evidence="5">The sequence shown here is derived from an EMBL/GenBank/DDBJ whole genome shotgun (WGS) entry which is preliminary data.</text>
</comment>
<feature type="domain" description="THUMP" evidence="4">
    <location>
        <begin position="42"/>
        <end position="152"/>
    </location>
</feature>
<dbReference type="GO" id="GO:0003723">
    <property type="term" value="F:RNA binding"/>
    <property type="evidence" value="ECO:0007669"/>
    <property type="project" value="UniProtKB-UniRule"/>
</dbReference>
<dbReference type="InterPro" id="IPR004114">
    <property type="entry name" value="THUMP_dom"/>
</dbReference>
<dbReference type="PROSITE" id="PS01261">
    <property type="entry name" value="UPF0020"/>
    <property type="match status" value="1"/>
</dbReference>
<dbReference type="Pfam" id="PF01170">
    <property type="entry name" value="UPF0020"/>
    <property type="match status" value="1"/>
</dbReference>
<accession>A0A9D1N414</accession>
<dbReference type="PANTHER" id="PTHR47313:SF1">
    <property type="entry name" value="RIBOSOMAL RNA LARGE SUBUNIT METHYLTRANSFERASE K_L"/>
    <property type="match status" value="1"/>
</dbReference>
<dbReference type="CDD" id="cd11715">
    <property type="entry name" value="THUMP_AdoMetMT"/>
    <property type="match status" value="1"/>
</dbReference>
<dbReference type="InterPro" id="IPR002052">
    <property type="entry name" value="DNA_methylase_N6_adenine_CS"/>
</dbReference>
<dbReference type="Gene3D" id="3.30.2130.30">
    <property type="match status" value="1"/>
</dbReference>
<reference evidence="5" key="1">
    <citation type="submission" date="2020-10" db="EMBL/GenBank/DDBJ databases">
        <authorList>
            <person name="Gilroy R."/>
        </authorList>
    </citation>
    <scope>NUCLEOTIDE SEQUENCE</scope>
    <source>
        <strain evidence="5">ChiGjej2B2-16831</strain>
    </source>
</reference>